<dbReference type="RefSeq" id="WP_323279292.1">
    <property type="nucleotide sequence ID" value="NZ_JAYGGQ010000008.1"/>
</dbReference>
<accession>A0ABU5T7L1</accession>
<evidence type="ECO:0000313" key="2">
    <source>
        <dbReference type="Proteomes" id="UP001304769"/>
    </source>
</evidence>
<dbReference type="SUPFAM" id="SSF88723">
    <property type="entry name" value="PIN domain-like"/>
    <property type="match status" value="1"/>
</dbReference>
<sequence length="167" mass="17705">MPRWRVLPETRVLVEPLSAIRDESKALFGAYASGDGPPGLKVNRLMSFTTSAQDWFAKVRHFATTPITESGFLRLALNPAVMGGPTSSGAALASLRSLRADPRATFLADDATLADPVISLEAMAGHRQVTDLHLVNLAVAHSARLVTFDKRIAGTLTGASAEAVLAL</sequence>
<proteinExistence type="predicted"/>
<organism evidence="1 2">
    <name type="scientific">Sinomonas terricola</name>
    <dbReference type="NCBI Taxonomy" id="3110330"/>
    <lineage>
        <taxon>Bacteria</taxon>
        <taxon>Bacillati</taxon>
        <taxon>Actinomycetota</taxon>
        <taxon>Actinomycetes</taxon>
        <taxon>Micrococcales</taxon>
        <taxon>Micrococcaceae</taxon>
        <taxon>Sinomonas</taxon>
    </lineage>
</organism>
<dbReference type="InterPro" id="IPR029060">
    <property type="entry name" value="PIN-like_dom_sf"/>
</dbReference>
<dbReference type="Proteomes" id="UP001304769">
    <property type="component" value="Unassembled WGS sequence"/>
</dbReference>
<protein>
    <recommendedName>
        <fullName evidence="3">PIN domain-containing protein</fullName>
    </recommendedName>
</protein>
<comment type="caution">
    <text evidence="1">The sequence shown here is derived from an EMBL/GenBank/DDBJ whole genome shotgun (WGS) entry which is preliminary data.</text>
</comment>
<dbReference type="EMBL" id="JAYGGQ010000008">
    <property type="protein sequence ID" value="MEA5455441.1"/>
    <property type="molecule type" value="Genomic_DNA"/>
</dbReference>
<name>A0ABU5T7L1_9MICC</name>
<reference evidence="1 2" key="1">
    <citation type="submission" date="2023-12" db="EMBL/GenBank/DDBJ databases">
        <title>Sinomonas terricola sp. nov, isolated from litchi orchard soil in Guangdong, PR China.</title>
        <authorList>
            <person name="Jiaxin W."/>
            <person name="Yang Z."/>
            <person name="Honghui Z."/>
        </authorList>
    </citation>
    <scope>NUCLEOTIDE SEQUENCE [LARGE SCALE GENOMIC DNA]</scope>
    <source>
        <strain evidence="1 2">JGH33</strain>
    </source>
</reference>
<gene>
    <name evidence="1" type="ORF">SPF06_11975</name>
</gene>
<keyword evidence="2" id="KW-1185">Reference proteome</keyword>
<evidence type="ECO:0008006" key="3">
    <source>
        <dbReference type="Google" id="ProtNLM"/>
    </source>
</evidence>
<evidence type="ECO:0000313" key="1">
    <source>
        <dbReference type="EMBL" id="MEA5455441.1"/>
    </source>
</evidence>